<keyword evidence="2" id="KW-1133">Transmembrane helix</keyword>
<dbReference type="RefSeq" id="WP_125038634.1">
    <property type="nucleotide sequence ID" value="NZ_JACGXA010000001.1"/>
</dbReference>
<evidence type="ECO:0000313" key="3">
    <source>
        <dbReference type="EMBL" id="MBA8803917.1"/>
    </source>
</evidence>
<feature type="compositionally biased region" description="Basic residues" evidence="1">
    <location>
        <begin position="123"/>
        <end position="132"/>
    </location>
</feature>
<dbReference type="InterPro" id="IPR021401">
    <property type="entry name" value="DUF3040"/>
</dbReference>
<proteinExistence type="predicted"/>
<dbReference type="EMBL" id="JACGXA010000001">
    <property type="protein sequence ID" value="MBA8803917.1"/>
    <property type="molecule type" value="Genomic_DNA"/>
</dbReference>
<feature type="transmembrane region" description="Helical" evidence="2">
    <location>
        <begin position="42"/>
        <end position="63"/>
    </location>
</feature>
<organism evidence="3 4">
    <name type="scientific">Nocardioides ginsengisegetis</name>
    <dbReference type="NCBI Taxonomy" id="661491"/>
    <lineage>
        <taxon>Bacteria</taxon>
        <taxon>Bacillati</taxon>
        <taxon>Actinomycetota</taxon>
        <taxon>Actinomycetes</taxon>
        <taxon>Propionibacteriales</taxon>
        <taxon>Nocardioidaceae</taxon>
        <taxon>Nocardioides</taxon>
    </lineage>
</organism>
<dbReference type="Proteomes" id="UP000580910">
    <property type="component" value="Unassembled WGS sequence"/>
</dbReference>
<evidence type="ECO:0000256" key="2">
    <source>
        <dbReference type="SAM" id="Phobius"/>
    </source>
</evidence>
<dbReference type="AlphaFoldDB" id="A0A7W3J0B8"/>
<keyword evidence="2" id="KW-0472">Membrane</keyword>
<gene>
    <name evidence="3" type="ORF">FB382_002208</name>
</gene>
<accession>A0A7W3J0B8</accession>
<protein>
    <recommendedName>
        <fullName evidence="5">DUF3040 domain-containing protein</fullName>
    </recommendedName>
</protein>
<name>A0A7W3J0B8_9ACTN</name>
<feature type="region of interest" description="Disordered" evidence="1">
    <location>
        <begin position="99"/>
        <end position="154"/>
    </location>
</feature>
<dbReference type="Pfam" id="PF11239">
    <property type="entry name" value="DUF3040"/>
    <property type="match status" value="1"/>
</dbReference>
<evidence type="ECO:0000313" key="4">
    <source>
        <dbReference type="Proteomes" id="UP000580910"/>
    </source>
</evidence>
<keyword evidence="2" id="KW-0812">Transmembrane</keyword>
<sequence>MPLSEEELRLLEQMERALVEEDPKLASTLRGTSLRRSARRRAIVAGVVFAIGVAVLMAGAVLSGDNPKFWALGIAGFVIMLGSATVAVTSLRSQQAVQHGHPDPRAAGHATHGFTVIDGGRSGRGRRNRRPSHAPFMERMEQRWRRRRDENNGF</sequence>
<keyword evidence="4" id="KW-1185">Reference proteome</keyword>
<feature type="compositionally biased region" description="Basic and acidic residues" evidence="1">
    <location>
        <begin position="136"/>
        <end position="154"/>
    </location>
</feature>
<evidence type="ECO:0008006" key="5">
    <source>
        <dbReference type="Google" id="ProtNLM"/>
    </source>
</evidence>
<feature type="transmembrane region" description="Helical" evidence="2">
    <location>
        <begin position="69"/>
        <end position="91"/>
    </location>
</feature>
<evidence type="ECO:0000256" key="1">
    <source>
        <dbReference type="SAM" id="MobiDB-lite"/>
    </source>
</evidence>
<comment type="caution">
    <text evidence="3">The sequence shown here is derived from an EMBL/GenBank/DDBJ whole genome shotgun (WGS) entry which is preliminary data.</text>
</comment>
<reference evidence="3 4" key="1">
    <citation type="submission" date="2020-07" db="EMBL/GenBank/DDBJ databases">
        <title>Sequencing the genomes of 1000 actinobacteria strains.</title>
        <authorList>
            <person name="Klenk H.-P."/>
        </authorList>
    </citation>
    <scope>NUCLEOTIDE SEQUENCE [LARGE SCALE GENOMIC DNA]</scope>
    <source>
        <strain evidence="3 4">DSM 21349</strain>
    </source>
</reference>